<dbReference type="Gene3D" id="3.20.20.80">
    <property type="entry name" value="Glycosidases"/>
    <property type="match status" value="1"/>
</dbReference>
<gene>
    <name evidence="3" type="ordered locus">PSMK_09760</name>
</gene>
<feature type="domain" description="Glycoside hydrolase family 2 catalytic" evidence="2">
    <location>
        <begin position="79"/>
        <end position="171"/>
    </location>
</feature>
<dbReference type="SUPFAM" id="SSF51445">
    <property type="entry name" value="(Trans)glycosidases"/>
    <property type="match status" value="1"/>
</dbReference>
<dbReference type="InterPro" id="IPR017853">
    <property type="entry name" value="GH"/>
</dbReference>
<dbReference type="Gene3D" id="2.60.120.430">
    <property type="entry name" value="Galactose-binding lectin"/>
    <property type="match status" value="1"/>
</dbReference>
<dbReference type="GO" id="GO:0004553">
    <property type="term" value="F:hydrolase activity, hydrolyzing O-glycosyl compounds"/>
    <property type="evidence" value="ECO:0007669"/>
    <property type="project" value="InterPro"/>
</dbReference>
<dbReference type="OrthoDB" id="9762066at2"/>
<dbReference type="GO" id="GO:0005975">
    <property type="term" value="P:carbohydrate metabolic process"/>
    <property type="evidence" value="ECO:0007669"/>
    <property type="project" value="InterPro"/>
</dbReference>
<protein>
    <recommendedName>
        <fullName evidence="2">Glycoside hydrolase family 2 catalytic domain-containing protein</fullName>
    </recommendedName>
</protein>
<dbReference type="AlphaFoldDB" id="I0ICZ7"/>
<evidence type="ECO:0000259" key="2">
    <source>
        <dbReference type="Pfam" id="PF02836"/>
    </source>
</evidence>
<dbReference type="InterPro" id="IPR008979">
    <property type="entry name" value="Galactose-bd-like_sf"/>
</dbReference>
<dbReference type="KEGG" id="phm:PSMK_09760"/>
<organism evidence="3 4">
    <name type="scientific">Phycisphaera mikurensis (strain NBRC 102666 / KCTC 22515 / FYK2301M01)</name>
    <dbReference type="NCBI Taxonomy" id="1142394"/>
    <lineage>
        <taxon>Bacteria</taxon>
        <taxon>Pseudomonadati</taxon>
        <taxon>Planctomycetota</taxon>
        <taxon>Phycisphaerae</taxon>
        <taxon>Phycisphaerales</taxon>
        <taxon>Phycisphaeraceae</taxon>
        <taxon>Phycisphaera</taxon>
    </lineage>
</organism>
<dbReference type="EMBL" id="AP012338">
    <property type="protein sequence ID" value="BAM03135.1"/>
    <property type="molecule type" value="Genomic_DNA"/>
</dbReference>
<evidence type="ECO:0000256" key="1">
    <source>
        <dbReference type="SAM" id="SignalP"/>
    </source>
</evidence>
<dbReference type="eggNOG" id="COG3250">
    <property type="taxonomic scope" value="Bacteria"/>
</dbReference>
<dbReference type="HOGENOM" id="CLU_034725_0_0_0"/>
<evidence type="ECO:0000313" key="4">
    <source>
        <dbReference type="Proteomes" id="UP000007881"/>
    </source>
</evidence>
<dbReference type="InterPro" id="IPR006103">
    <property type="entry name" value="Glyco_hydro_2_cat"/>
</dbReference>
<evidence type="ECO:0000313" key="3">
    <source>
        <dbReference type="EMBL" id="BAM03135.1"/>
    </source>
</evidence>
<sequence>MLRRLAPLLAAAVLAAAPAHAAPTPTTITEADGGFTLLRDGEPYAIRGVGGTTRLAELAAAGANSLRTWGVDATTRPLLDEAHALGLSVTVGLWMEHERHGHSYDDPAFVKEQHDELLAQARSLMDHPAVLMWGVGNEMEGAGARDAVYAAVNDLAAALKAMDPDHPTMTVIADLGPGAIKAEKIRDLCPAVDVVGINSYGGAINVGDRYAAVEPAVGKPWALTEHGPLGHWEVGKAAWGTPVEQTSTQKADFYRRGYEASVNGHPDTCLGTYAFLWGDKQETTDTWYGMFLADGSRTAAVDTMTRLWSGDAPADLAPAVSGLTLDGDVVAAPGATLVADLEATDPEGEPLEVAWVLREASAGDGVGGDFEPRTAEVSGVFTSRSADSATLRLPEKPGAYRLFAYARDPAGHAATANVPVLVRVPPEPLAGGGADLPFRVDPEGAAAPWTPSGFMGDVAATTLEVSREAPRTGETCLVASFTGASGWGGVVWQHPANDWGDLPGGHDLRPATTLSWWARGARGGERVKFGLGVLGADKPHPDTGSAETTVTLTDAWKRYELDLAGADLSRIKTGFLFAVEGRGRPVRFFLDDIAYE</sequence>
<dbReference type="Proteomes" id="UP000007881">
    <property type="component" value="Chromosome"/>
</dbReference>
<keyword evidence="4" id="KW-1185">Reference proteome</keyword>
<name>I0ICZ7_PHYMF</name>
<accession>I0ICZ7</accession>
<keyword evidence="1" id="KW-0732">Signal</keyword>
<feature type="signal peptide" evidence="1">
    <location>
        <begin position="1"/>
        <end position="21"/>
    </location>
</feature>
<dbReference type="SUPFAM" id="SSF49785">
    <property type="entry name" value="Galactose-binding domain-like"/>
    <property type="match status" value="1"/>
</dbReference>
<proteinExistence type="predicted"/>
<dbReference type="RefSeq" id="WP_014436354.1">
    <property type="nucleotide sequence ID" value="NC_017080.1"/>
</dbReference>
<reference evidence="3 4" key="1">
    <citation type="submission" date="2012-02" db="EMBL/GenBank/DDBJ databases">
        <title>Complete genome sequence of Phycisphaera mikurensis NBRC 102666.</title>
        <authorList>
            <person name="Ankai A."/>
            <person name="Hosoyama A."/>
            <person name="Terui Y."/>
            <person name="Sekine M."/>
            <person name="Fukai R."/>
            <person name="Kato Y."/>
            <person name="Nakamura S."/>
            <person name="Yamada-Narita S."/>
            <person name="Kawakoshi A."/>
            <person name="Fukunaga Y."/>
            <person name="Yamazaki S."/>
            <person name="Fujita N."/>
        </authorList>
    </citation>
    <scope>NUCLEOTIDE SEQUENCE [LARGE SCALE GENOMIC DNA]</scope>
    <source>
        <strain evidence="4">NBRC 102666 / KCTC 22515 / FYK2301M01</strain>
    </source>
</reference>
<feature type="chain" id="PRO_5003629130" description="Glycoside hydrolase family 2 catalytic domain-containing protein" evidence="1">
    <location>
        <begin position="22"/>
        <end position="596"/>
    </location>
</feature>
<dbReference type="STRING" id="1142394.PSMK_09760"/>
<dbReference type="Pfam" id="PF02836">
    <property type="entry name" value="Glyco_hydro_2_C"/>
    <property type="match status" value="1"/>
</dbReference>